<evidence type="ECO:0000313" key="7">
    <source>
        <dbReference type="EMBL" id="GDZ96000.1"/>
    </source>
</evidence>
<evidence type="ECO:0000256" key="4">
    <source>
        <dbReference type="ARBA" id="ARBA00022989"/>
    </source>
</evidence>
<dbReference type="Pfam" id="PF01169">
    <property type="entry name" value="GDT1"/>
    <property type="match status" value="2"/>
</dbReference>
<keyword evidence="4 6" id="KW-1133">Transmembrane helix</keyword>
<evidence type="ECO:0000256" key="6">
    <source>
        <dbReference type="RuleBase" id="RU365102"/>
    </source>
</evidence>
<sequence length="211" mass="22635">MLTAFTAALLLITISELGDKTFFIAVILSSKYNRKVVFAGVVAALATMTVISVAVGQIFSFLPQIYIHYAEIILFALFGVKLLYDASKMPKELGTNDEQVEAVEAVEKADSKFAKGKTKWKILLESFILTFVAEWGDRTQIATIALATFHNPIGVIMGGIVGHTICAAIAVLGGKLIAGRLSERTITIIGGCLFLVFSAIALFRGVESSVA</sequence>
<dbReference type="GO" id="GO:0046873">
    <property type="term" value="F:metal ion transmembrane transporter activity"/>
    <property type="evidence" value="ECO:0007669"/>
    <property type="project" value="InterPro"/>
</dbReference>
<dbReference type="RefSeq" id="WP_026788153.1">
    <property type="nucleotide sequence ID" value="NZ_BJCD01000072.1"/>
</dbReference>
<evidence type="ECO:0000256" key="5">
    <source>
        <dbReference type="ARBA" id="ARBA00023136"/>
    </source>
</evidence>
<name>A0A4P5ZIF7_PLAAG</name>
<proteinExistence type="inferred from homology"/>
<feature type="transmembrane region" description="Helical" evidence="6">
    <location>
        <begin position="66"/>
        <end position="84"/>
    </location>
</feature>
<feature type="transmembrane region" description="Helical" evidence="6">
    <location>
        <begin position="36"/>
        <end position="59"/>
    </location>
</feature>
<accession>A0A4P5ZIF7</accession>
<dbReference type="Proteomes" id="UP000299794">
    <property type="component" value="Unassembled WGS sequence"/>
</dbReference>
<evidence type="ECO:0000256" key="1">
    <source>
        <dbReference type="ARBA" id="ARBA00004141"/>
    </source>
</evidence>
<organism evidence="7 8">
    <name type="scientific">Planktothrix agardhii CCAP 1459/11A</name>
    <dbReference type="NCBI Taxonomy" id="282420"/>
    <lineage>
        <taxon>Bacteria</taxon>
        <taxon>Bacillati</taxon>
        <taxon>Cyanobacteriota</taxon>
        <taxon>Cyanophyceae</taxon>
        <taxon>Oscillatoriophycideae</taxon>
        <taxon>Oscillatoriales</taxon>
        <taxon>Microcoleaceae</taxon>
        <taxon>Planktothrix</taxon>
    </lineage>
</organism>
<dbReference type="AlphaFoldDB" id="A0A4P5ZIF7"/>
<dbReference type="PROSITE" id="PS01214">
    <property type="entry name" value="UPF0016"/>
    <property type="match status" value="1"/>
</dbReference>
<comment type="similarity">
    <text evidence="2 6">Belongs to the GDT1 family.</text>
</comment>
<protein>
    <recommendedName>
        <fullName evidence="6">GDT1 family protein</fullName>
    </recommendedName>
</protein>
<dbReference type="InterPro" id="IPR001727">
    <property type="entry name" value="GDT1-like"/>
</dbReference>
<dbReference type="GO" id="GO:0006816">
    <property type="term" value="P:calcium ion transport"/>
    <property type="evidence" value="ECO:0007669"/>
    <property type="project" value="UniProtKB-ARBA"/>
</dbReference>
<evidence type="ECO:0000313" key="8">
    <source>
        <dbReference type="Proteomes" id="UP000299794"/>
    </source>
</evidence>
<gene>
    <name evidence="7" type="ORF">PA905_44310</name>
</gene>
<feature type="transmembrane region" description="Helical" evidence="6">
    <location>
        <begin position="186"/>
        <end position="206"/>
    </location>
</feature>
<evidence type="ECO:0000256" key="2">
    <source>
        <dbReference type="ARBA" id="ARBA00009190"/>
    </source>
</evidence>
<reference evidence="8" key="1">
    <citation type="submission" date="2019-02" db="EMBL/GenBank/DDBJ databases">
        <title>Draft genome sequence of Planktothrix agardhii NIES-905.</title>
        <authorList>
            <person name="Yamaguchi H."/>
            <person name="Suzuki S."/>
            <person name="Kawachi M."/>
        </authorList>
    </citation>
    <scope>NUCLEOTIDE SEQUENCE [LARGE SCALE GENOMIC DNA]</scope>
    <source>
        <strain evidence="8">CCAP 1459/11A</strain>
    </source>
</reference>
<keyword evidence="3 6" id="KW-0812">Transmembrane</keyword>
<dbReference type="PANTHER" id="PTHR12608:SF1">
    <property type="entry name" value="TRANSMEMBRANE PROTEIN 165"/>
    <property type="match status" value="1"/>
</dbReference>
<dbReference type="GO" id="GO:0016020">
    <property type="term" value="C:membrane"/>
    <property type="evidence" value="ECO:0007669"/>
    <property type="project" value="UniProtKB-SubCell"/>
</dbReference>
<dbReference type="EMBL" id="BJCD01000072">
    <property type="protein sequence ID" value="GDZ96000.1"/>
    <property type="molecule type" value="Genomic_DNA"/>
</dbReference>
<comment type="caution">
    <text evidence="6">Lacks conserved residue(s) required for the propagation of feature annotation.</text>
</comment>
<comment type="caution">
    <text evidence="7">The sequence shown here is derived from an EMBL/GenBank/DDBJ whole genome shotgun (WGS) entry which is preliminary data.</text>
</comment>
<evidence type="ECO:0000256" key="3">
    <source>
        <dbReference type="ARBA" id="ARBA00022692"/>
    </source>
</evidence>
<dbReference type="InterPro" id="IPR049555">
    <property type="entry name" value="GDT1-like_CS"/>
</dbReference>
<feature type="transmembrane region" description="Helical" evidence="6">
    <location>
        <begin position="153"/>
        <end position="174"/>
    </location>
</feature>
<keyword evidence="5 6" id="KW-0472">Membrane</keyword>
<dbReference type="PANTHER" id="PTHR12608">
    <property type="entry name" value="TRANSMEMBRANE PROTEIN HTP-1 RELATED"/>
    <property type="match status" value="1"/>
</dbReference>
<comment type="subcellular location">
    <subcellularLocation>
        <location evidence="1 6">Membrane</location>
        <topology evidence="1 6">Multi-pass membrane protein</topology>
    </subcellularLocation>
</comment>